<keyword evidence="1" id="KW-0805">Transcription regulation</keyword>
<accession>A0ABY8QXZ1</accession>
<dbReference type="Pfam" id="PF01022">
    <property type="entry name" value="HTH_5"/>
    <property type="match status" value="1"/>
</dbReference>
<organism evidence="5 6">
    <name type="scientific">Saxibacter everestensis</name>
    <dbReference type="NCBI Taxonomy" id="2909229"/>
    <lineage>
        <taxon>Bacteria</taxon>
        <taxon>Bacillati</taxon>
        <taxon>Actinomycetota</taxon>
        <taxon>Actinomycetes</taxon>
        <taxon>Micrococcales</taxon>
        <taxon>Brevibacteriaceae</taxon>
        <taxon>Saxibacter</taxon>
    </lineage>
</organism>
<dbReference type="Proteomes" id="UP001209083">
    <property type="component" value="Chromosome"/>
</dbReference>
<dbReference type="InterPro" id="IPR036388">
    <property type="entry name" value="WH-like_DNA-bd_sf"/>
</dbReference>
<dbReference type="Gene3D" id="1.10.10.10">
    <property type="entry name" value="Winged helix-like DNA-binding domain superfamily/Winged helix DNA-binding domain"/>
    <property type="match status" value="1"/>
</dbReference>
<name>A0ABY8QXZ1_9MICO</name>
<sequence length="100" mass="10938">MTDAEIRDQTALLFKTLASASRLAILAQLRQGPSRVNDLVEALGMSQPLISQHLSVLRLARLVEGKRHGRETLYEVSDLHVTHIVDDALAHVAEKSGNSS</sequence>
<keyword evidence="2" id="KW-0238">DNA-binding</keyword>
<dbReference type="RefSeq" id="WP_349640728.1">
    <property type="nucleotide sequence ID" value="NZ_CP090958.1"/>
</dbReference>
<gene>
    <name evidence="5" type="ORF">LWF01_09260</name>
</gene>
<dbReference type="PANTHER" id="PTHR43132:SF6">
    <property type="entry name" value="HTH-TYPE TRANSCRIPTIONAL REPRESSOR CZRA"/>
    <property type="match status" value="1"/>
</dbReference>
<proteinExistence type="predicted"/>
<dbReference type="InterPro" id="IPR001845">
    <property type="entry name" value="HTH_ArsR_DNA-bd_dom"/>
</dbReference>
<dbReference type="InterPro" id="IPR011991">
    <property type="entry name" value="ArsR-like_HTH"/>
</dbReference>
<keyword evidence="6" id="KW-1185">Reference proteome</keyword>
<evidence type="ECO:0000256" key="1">
    <source>
        <dbReference type="ARBA" id="ARBA00023015"/>
    </source>
</evidence>
<reference evidence="5 6" key="1">
    <citation type="submission" date="2023-05" db="EMBL/GenBank/DDBJ databases">
        <title>Lithophilousrod everest ZFBP1038 complete genpme.</title>
        <authorList>
            <person name="Tian M."/>
        </authorList>
    </citation>
    <scope>NUCLEOTIDE SEQUENCE [LARGE SCALE GENOMIC DNA]</scope>
    <source>
        <strain evidence="5 6">ZFBP1038</strain>
    </source>
</reference>
<dbReference type="SMART" id="SM00418">
    <property type="entry name" value="HTH_ARSR"/>
    <property type="match status" value="1"/>
</dbReference>
<dbReference type="CDD" id="cd00090">
    <property type="entry name" value="HTH_ARSR"/>
    <property type="match status" value="1"/>
</dbReference>
<dbReference type="SUPFAM" id="SSF46785">
    <property type="entry name" value="Winged helix' DNA-binding domain"/>
    <property type="match status" value="1"/>
</dbReference>
<evidence type="ECO:0000313" key="5">
    <source>
        <dbReference type="EMBL" id="WGW13905.1"/>
    </source>
</evidence>
<keyword evidence="3" id="KW-0804">Transcription</keyword>
<evidence type="ECO:0000313" key="6">
    <source>
        <dbReference type="Proteomes" id="UP001209083"/>
    </source>
</evidence>
<evidence type="ECO:0000259" key="4">
    <source>
        <dbReference type="PROSITE" id="PS50987"/>
    </source>
</evidence>
<evidence type="ECO:0000256" key="3">
    <source>
        <dbReference type="ARBA" id="ARBA00023163"/>
    </source>
</evidence>
<dbReference type="InterPro" id="IPR036390">
    <property type="entry name" value="WH_DNA-bd_sf"/>
</dbReference>
<dbReference type="InterPro" id="IPR051011">
    <property type="entry name" value="Metal_resp_trans_reg"/>
</dbReference>
<dbReference type="PRINTS" id="PR00778">
    <property type="entry name" value="HTHARSR"/>
</dbReference>
<dbReference type="EMBL" id="CP090958">
    <property type="protein sequence ID" value="WGW13905.1"/>
    <property type="molecule type" value="Genomic_DNA"/>
</dbReference>
<dbReference type="PANTHER" id="PTHR43132">
    <property type="entry name" value="ARSENICAL RESISTANCE OPERON REPRESSOR ARSR-RELATED"/>
    <property type="match status" value="1"/>
</dbReference>
<feature type="domain" description="HTH arsR-type" evidence="4">
    <location>
        <begin position="2"/>
        <end position="96"/>
    </location>
</feature>
<dbReference type="PROSITE" id="PS50987">
    <property type="entry name" value="HTH_ARSR_2"/>
    <property type="match status" value="1"/>
</dbReference>
<dbReference type="NCBIfam" id="NF033788">
    <property type="entry name" value="HTH_metalloreg"/>
    <property type="match status" value="1"/>
</dbReference>
<protein>
    <submittedName>
        <fullName evidence="5">Metalloregulator ArsR/SmtB family transcription factor</fullName>
    </submittedName>
</protein>
<evidence type="ECO:0000256" key="2">
    <source>
        <dbReference type="ARBA" id="ARBA00023125"/>
    </source>
</evidence>